<evidence type="ECO:0000256" key="3">
    <source>
        <dbReference type="PROSITE-ProRule" id="PRU00221"/>
    </source>
</evidence>
<feature type="compositionally biased region" description="Pro residues" evidence="4">
    <location>
        <begin position="481"/>
        <end position="496"/>
    </location>
</feature>
<organism evidence="5 6">
    <name type="scientific">Friedmanniomyces simplex</name>
    <dbReference type="NCBI Taxonomy" id="329884"/>
    <lineage>
        <taxon>Eukaryota</taxon>
        <taxon>Fungi</taxon>
        <taxon>Dikarya</taxon>
        <taxon>Ascomycota</taxon>
        <taxon>Pezizomycotina</taxon>
        <taxon>Dothideomycetes</taxon>
        <taxon>Dothideomycetidae</taxon>
        <taxon>Mycosphaerellales</taxon>
        <taxon>Teratosphaeriaceae</taxon>
        <taxon>Friedmanniomyces</taxon>
    </lineage>
</organism>
<dbReference type="STRING" id="329884.A0A4U0WHS4"/>
<feature type="compositionally biased region" description="Low complexity" evidence="4">
    <location>
        <begin position="497"/>
        <end position="507"/>
    </location>
</feature>
<dbReference type="PRINTS" id="PR00320">
    <property type="entry name" value="GPROTEINBRPT"/>
</dbReference>
<feature type="repeat" description="WD" evidence="3">
    <location>
        <begin position="2"/>
        <end position="32"/>
    </location>
</feature>
<dbReference type="InterPro" id="IPR015943">
    <property type="entry name" value="WD40/YVTN_repeat-like_dom_sf"/>
</dbReference>
<keyword evidence="2" id="KW-0677">Repeat</keyword>
<dbReference type="InterPro" id="IPR050995">
    <property type="entry name" value="WD-F-box_domain-protein"/>
</dbReference>
<evidence type="ECO:0000256" key="4">
    <source>
        <dbReference type="SAM" id="MobiDB-lite"/>
    </source>
</evidence>
<dbReference type="SUPFAM" id="SSF50978">
    <property type="entry name" value="WD40 repeat-like"/>
    <property type="match status" value="1"/>
</dbReference>
<dbReference type="AlphaFoldDB" id="A0A4U0WHS4"/>
<sequence length="565" mass="59785">MTNAHDESVLNLRFDDRYIVTCSKDRSIKVWSRRAMHRSDPLMPSFLLPLLDRGNFLCYNIKTDILREHALLISFGPPMSGAHQAAVNAVQIQDNTIISASGDRTIKAWNVDTGKLVRTYTGHTKGIACVQYDGRRIVSGSSDNTVRIFDAQSAAEVACLTGHENLVRTVQARFGDMDTLTDEELYDEAKATDKTFFQALEAGMPLPSGSRRLSRRNAGSSRPEHIMAVGTKVPPGGGGSRWAKIVSGSYDETVILWKRDREGKWAPKQTLSMEGVLKNNSRRQPRTINPPPPGGWPALTALQAANANANALPANNNAVQPAHHQQGGGLGAGIAGIAAQQLLGPPANMPPGLQQALAQLQHQHALTQLHHQQGGANGNVHGLGHGHGRPAAQVPANGHPLLSNGIAGNPAQPVTAAVIAHPAAAAGSAPTTAPPAAPVSHLGLTLIPNHPLPAHHLIPAPHLHPPPPTAAAAAANANPANPAPPAHHPAPAPAPAAAPGAAAHPNNPNNPNPPHNARESNRVFKLQFDARRIVCCSQHRVIVGWDFANGERELERVGGWSVETS</sequence>
<dbReference type="PROSITE" id="PS50294">
    <property type="entry name" value="WD_REPEATS_REGION"/>
    <property type="match status" value="2"/>
</dbReference>
<gene>
    <name evidence="5" type="ORF">B0A55_12511</name>
</gene>
<evidence type="ECO:0000256" key="1">
    <source>
        <dbReference type="ARBA" id="ARBA00022574"/>
    </source>
</evidence>
<feature type="repeat" description="WD" evidence="3">
    <location>
        <begin position="120"/>
        <end position="159"/>
    </location>
</feature>
<proteinExistence type="predicted"/>
<dbReference type="EMBL" id="NAJQ01001182">
    <property type="protein sequence ID" value="TKA61686.1"/>
    <property type="molecule type" value="Genomic_DNA"/>
</dbReference>
<dbReference type="PANTHER" id="PTHR14604">
    <property type="entry name" value="WD40 REPEAT PF20"/>
    <property type="match status" value="1"/>
</dbReference>
<dbReference type="InterPro" id="IPR020472">
    <property type="entry name" value="WD40_PAC1"/>
</dbReference>
<evidence type="ECO:0000256" key="2">
    <source>
        <dbReference type="ARBA" id="ARBA00022737"/>
    </source>
</evidence>
<dbReference type="Pfam" id="PF00400">
    <property type="entry name" value="WD40"/>
    <property type="match status" value="3"/>
</dbReference>
<feature type="compositionally biased region" description="Low complexity" evidence="4">
    <location>
        <begin position="470"/>
        <end position="480"/>
    </location>
</feature>
<evidence type="ECO:0000313" key="6">
    <source>
        <dbReference type="Proteomes" id="UP000309340"/>
    </source>
</evidence>
<dbReference type="InterPro" id="IPR001680">
    <property type="entry name" value="WD40_rpt"/>
</dbReference>
<feature type="repeat" description="WD" evidence="3">
    <location>
        <begin position="80"/>
        <end position="119"/>
    </location>
</feature>
<reference evidence="5 6" key="1">
    <citation type="submission" date="2017-03" db="EMBL/GenBank/DDBJ databases">
        <title>Genomes of endolithic fungi from Antarctica.</title>
        <authorList>
            <person name="Coleine C."/>
            <person name="Masonjones S."/>
            <person name="Stajich J.E."/>
        </authorList>
    </citation>
    <scope>NUCLEOTIDE SEQUENCE [LARGE SCALE GENOMIC DNA]</scope>
    <source>
        <strain evidence="5 6">CCFEE 5184</strain>
    </source>
</reference>
<dbReference type="InterPro" id="IPR036322">
    <property type="entry name" value="WD40_repeat_dom_sf"/>
</dbReference>
<dbReference type="PROSITE" id="PS50082">
    <property type="entry name" value="WD_REPEATS_2"/>
    <property type="match status" value="3"/>
</dbReference>
<dbReference type="InterPro" id="IPR019775">
    <property type="entry name" value="WD40_repeat_CS"/>
</dbReference>
<dbReference type="OrthoDB" id="19711at2759"/>
<feature type="compositionally biased region" description="Gly residues" evidence="4">
    <location>
        <begin position="375"/>
        <end position="385"/>
    </location>
</feature>
<evidence type="ECO:0008006" key="7">
    <source>
        <dbReference type="Google" id="ProtNLM"/>
    </source>
</evidence>
<name>A0A4U0WHS4_9PEZI</name>
<keyword evidence="6" id="KW-1185">Reference proteome</keyword>
<dbReference type="Proteomes" id="UP000309340">
    <property type="component" value="Unassembled WGS sequence"/>
</dbReference>
<dbReference type="PANTHER" id="PTHR14604:SF4">
    <property type="entry name" value="F-BOX DOMAIN-CONTAINING PROTEIN"/>
    <property type="match status" value="1"/>
</dbReference>
<feature type="region of interest" description="Disordered" evidence="4">
    <location>
        <begin position="367"/>
        <end position="407"/>
    </location>
</feature>
<protein>
    <recommendedName>
        <fullName evidence="7">Anaphase-promoting complex subunit 4 WD40 domain-containing protein</fullName>
    </recommendedName>
</protein>
<accession>A0A4U0WHS4</accession>
<feature type="region of interest" description="Disordered" evidence="4">
    <location>
        <begin position="457"/>
        <end position="518"/>
    </location>
</feature>
<evidence type="ECO:0000313" key="5">
    <source>
        <dbReference type="EMBL" id="TKA61686.1"/>
    </source>
</evidence>
<dbReference type="PROSITE" id="PS00678">
    <property type="entry name" value="WD_REPEATS_1"/>
    <property type="match status" value="1"/>
</dbReference>
<comment type="caution">
    <text evidence="5">The sequence shown here is derived from an EMBL/GenBank/DDBJ whole genome shotgun (WGS) entry which is preliminary data.</text>
</comment>
<dbReference type="Gene3D" id="2.130.10.10">
    <property type="entry name" value="YVTN repeat-like/Quinoprotein amine dehydrogenase"/>
    <property type="match status" value="1"/>
</dbReference>
<keyword evidence="1 3" id="KW-0853">WD repeat</keyword>
<dbReference type="SMART" id="SM00320">
    <property type="entry name" value="WD40"/>
    <property type="match status" value="5"/>
</dbReference>